<dbReference type="RefSeq" id="WP_126812606.1">
    <property type="nucleotide sequence ID" value="NZ_NGKC01000003.1"/>
</dbReference>
<evidence type="ECO:0000259" key="6">
    <source>
        <dbReference type="Pfam" id="PF05737"/>
    </source>
</evidence>
<evidence type="ECO:0000256" key="3">
    <source>
        <dbReference type="ARBA" id="ARBA00022525"/>
    </source>
</evidence>
<dbReference type="InterPro" id="IPR008456">
    <property type="entry name" value="Collagen-bd_dom"/>
</dbReference>
<evidence type="ECO:0000256" key="1">
    <source>
        <dbReference type="ARBA" id="ARBA00004191"/>
    </source>
</evidence>
<feature type="domain" description="Collagen binding" evidence="6">
    <location>
        <begin position="666"/>
        <end position="784"/>
    </location>
</feature>
<evidence type="ECO:0000313" key="9">
    <source>
        <dbReference type="Proteomes" id="UP000286773"/>
    </source>
</evidence>
<dbReference type="SUPFAM" id="SSF49401">
    <property type="entry name" value="Bacterial adhesins"/>
    <property type="match status" value="6"/>
</dbReference>
<keyword evidence="3" id="KW-0964">Secreted</keyword>
<comment type="caution">
    <text evidence="8">The sequence shown here is derived from an EMBL/GenBank/DDBJ whole genome shotgun (WGS) entry which is preliminary data.</text>
</comment>
<evidence type="ECO:0000256" key="5">
    <source>
        <dbReference type="ARBA" id="ARBA00023088"/>
    </source>
</evidence>
<keyword evidence="2" id="KW-0134">Cell wall</keyword>
<evidence type="ECO:0000259" key="7">
    <source>
        <dbReference type="Pfam" id="PF17802"/>
    </source>
</evidence>
<keyword evidence="9" id="KW-1185">Reference proteome</keyword>
<feature type="domain" description="Collagen binding" evidence="6">
    <location>
        <begin position="809"/>
        <end position="931"/>
    </location>
</feature>
<dbReference type="Gene3D" id="2.60.40.740">
    <property type="match status" value="5"/>
</dbReference>
<dbReference type="GO" id="GO:0005518">
    <property type="term" value="F:collagen binding"/>
    <property type="evidence" value="ECO:0007669"/>
    <property type="project" value="InterPro"/>
</dbReference>
<dbReference type="AlphaFoldDB" id="A0A430AZ51"/>
<dbReference type="Pfam" id="PF05737">
    <property type="entry name" value="Collagen_bind"/>
    <property type="match status" value="3"/>
</dbReference>
<dbReference type="InterPro" id="IPR013783">
    <property type="entry name" value="Ig-like_fold"/>
</dbReference>
<accession>A0A430AZ51</accession>
<organism evidence="8 9">
    <name type="scientific">Vagococcus acidifermentans</name>
    <dbReference type="NCBI Taxonomy" id="564710"/>
    <lineage>
        <taxon>Bacteria</taxon>
        <taxon>Bacillati</taxon>
        <taxon>Bacillota</taxon>
        <taxon>Bacilli</taxon>
        <taxon>Lactobacillales</taxon>
        <taxon>Enterococcaceae</taxon>
        <taxon>Vagococcus</taxon>
    </lineage>
</organism>
<dbReference type="Proteomes" id="UP000286773">
    <property type="component" value="Unassembled WGS sequence"/>
</dbReference>
<dbReference type="Gene3D" id="2.60.40.10">
    <property type="entry name" value="Immunoglobulins"/>
    <property type="match status" value="2"/>
</dbReference>
<dbReference type="Pfam" id="PF17802">
    <property type="entry name" value="SpaA"/>
    <property type="match status" value="2"/>
</dbReference>
<dbReference type="OrthoDB" id="1744455at2"/>
<dbReference type="InterPro" id="IPR008966">
    <property type="entry name" value="Adhesion_dom_sf"/>
</dbReference>
<dbReference type="GO" id="GO:0007155">
    <property type="term" value="P:cell adhesion"/>
    <property type="evidence" value="ECO:0007669"/>
    <property type="project" value="InterPro"/>
</dbReference>
<evidence type="ECO:0008006" key="10">
    <source>
        <dbReference type="Google" id="ProtNLM"/>
    </source>
</evidence>
<evidence type="ECO:0000256" key="4">
    <source>
        <dbReference type="ARBA" id="ARBA00022729"/>
    </source>
</evidence>
<feature type="domain" description="Collagen binding" evidence="6">
    <location>
        <begin position="271"/>
        <end position="380"/>
    </location>
</feature>
<dbReference type="Gene3D" id="2.60.40.1280">
    <property type="match status" value="1"/>
</dbReference>
<gene>
    <name evidence="8" type="ORF">CBF27_03815</name>
</gene>
<proteinExistence type="predicted"/>
<evidence type="ECO:0000256" key="2">
    <source>
        <dbReference type="ARBA" id="ARBA00022512"/>
    </source>
</evidence>
<feature type="domain" description="SpaA-like prealbumin fold" evidence="7">
    <location>
        <begin position="955"/>
        <end position="1040"/>
    </location>
</feature>
<comment type="subcellular location">
    <subcellularLocation>
        <location evidence="1">Secreted</location>
        <location evidence="1">Cell wall</location>
    </subcellularLocation>
</comment>
<evidence type="ECO:0000313" key="8">
    <source>
        <dbReference type="EMBL" id="RSU13319.1"/>
    </source>
</evidence>
<protein>
    <recommendedName>
        <fullName evidence="10">Prealbumin-like fold domain-containing protein</fullName>
    </recommendedName>
</protein>
<reference evidence="8 9" key="1">
    <citation type="submission" date="2017-05" db="EMBL/GenBank/DDBJ databases">
        <title>Vagococcus spp. assemblies.</title>
        <authorList>
            <person name="Gulvik C.A."/>
        </authorList>
    </citation>
    <scope>NUCLEOTIDE SEQUENCE [LARGE SCALE GENOMIC DNA]</scope>
    <source>
        <strain evidence="8 9">LMG 24798</strain>
    </source>
</reference>
<dbReference type="InterPro" id="IPR041033">
    <property type="entry name" value="SpaA_PFL_dom_1"/>
</dbReference>
<sequence>MNRRKTRKKGLLKSITTMILLLSLIFQLTNLGTFVHANSIDGTESISTEITTDSEETIESDYQEKSEIIEESTSIETTEDSSDSIVEESKEIENTIDTESITENNDKVQAETEGRDISSMFPSAKIINSVKFYLNGSEVDSEINATTDDVLKVVYNWSIPNSILNTDELKEGDYIEIDQPQGISPIVSSGSLGDYGSFSFVDGKLRLTFNSKIETDENIEGTVEFTQTIKTYTETGKKEIIVPISGEEEKIIINVKPKGGSSISKTTSGITNDNKVLWEVSVNTEMNEIQAGATVEDILPNGLTLDNIKIYEQEIDLNGNVIRRGKEATGVSIEDSTIIFDGTQGNKSYIIIYETSFDEEVIPADGGELRFENIAEFTNGDQPIEARATAKRTYEKFVIKSDSRENSESWGHIYDWSIRFNNNSKKLPAGVWVQDEMPVNSDSTIIRESIKVYTADGKELDSSYYTITHENDRNFRVTFNEEIDFKVEIKYQTKFNGIISSGDDRLTFKNNVTTSEGFESEGIGRITEQGLSKWVSAINYDTREVTWTIEVNRAMYYMENWSLVDTFSVGQTYVDNSFEISEFEKDEYDLLLKDDGFEISLKAPTSKRFSIRYKTKFEPFELPTKNGISQVINVASHKWIDENGNEHEATRGASHDIKSEFVIDSNKSGSYNARTKEITWRVITNYRQEKLVDASIVDTIQVPQEYVTGSAKLVEVSINPDGSITFGDEVLNADIKEPNGADKTVVVNLPEGSIKTYALIFNTSLKDHVIKNPYVNKALYTNDGREQEITARVSVANEGNHLEKQSKLKETNRITWELMINKSQSTIKDLVIEDNPSNNQIINKDSIKIYNAIAANDNSGNFNKGDEADIDFEIDLVMDNDTGEQTLTIKFNDDIHTSYIIEYVSDIIPTNDTGSESITNSVKLTGSGTEMIETETEIDEVVITSGGTGQGETTTITFEKVDSENTDLKLSGVKLELWSTRNGQKNVKLREGITDENGRVSFGGLRTETDYLLFETLAGEGYTISEELLNGMNIKITKNTEAGTIIQVANELSMISFRKVASNNNQGLENAEFNIKKGNKYYAGLDNNREVIWEESETKALVFRSDSDGLVVIRGLDEGEYKIVEIKAPEGYERVEEEILFNVVRNENGTLGLSEEIADIVNHRIEKISISISKIWDDENNQEE</sequence>
<name>A0A430AZ51_9ENTE</name>
<feature type="domain" description="SpaA-like prealbumin fold" evidence="7">
    <location>
        <begin position="1055"/>
        <end position="1148"/>
    </location>
</feature>
<keyword evidence="5" id="KW-0572">Peptidoglycan-anchor</keyword>
<dbReference type="InterPro" id="IPR011252">
    <property type="entry name" value="Fibrogen-bd_dom1"/>
</dbReference>
<keyword evidence="4" id="KW-0732">Signal</keyword>
<dbReference type="EMBL" id="NGKC01000003">
    <property type="protein sequence ID" value="RSU13319.1"/>
    <property type="molecule type" value="Genomic_DNA"/>
</dbReference>